<protein>
    <recommendedName>
        <fullName evidence="7">Type II secretion system protein GspF domain-containing protein</fullName>
    </recommendedName>
</protein>
<evidence type="ECO:0000313" key="8">
    <source>
        <dbReference type="EMBL" id="ANX10956.1"/>
    </source>
</evidence>
<dbReference type="EMBL" id="CP016761">
    <property type="protein sequence ID" value="ANX10956.1"/>
    <property type="molecule type" value="Genomic_DNA"/>
</dbReference>
<sequence length="313" mass="35008">MSPNTSSFAVLAIAVILLLMLIGFIYIWIFIAKKSNLHRALNMRRKKQKQKRSRSSRFMDPLLKAAKYARPTAGKYTFFTNKSQEERLLVIAGSPFGLTHDLFHSLRFVLGLGLLMYSVIYVLLGLPFGLIGMLFLPMLGYFGPLVWLNLKAKERQELISAAMPDFLDTVSVTLSAGVGIDQALHQVTKQFDGPLIEEIEQFNREVDLGVPRKTAYMNLLARNKSKELEMLVNSLIQGQTLGVPVSTTFRLQAEDLRAMRGFKAKEKAAKASPQITLITTFFVAPAVFVLIIGLLFLNVVYNPGAFGLDILFD</sequence>
<dbReference type="PANTHER" id="PTHR35007">
    <property type="entry name" value="INTEGRAL MEMBRANE PROTEIN-RELATED"/>
    <property type="match status" value="1"/>
</dbReference>
<keyword evidence="5 6" id="KW-0472">Membrane</keyword>
<dbReference type="Pfam" id="PF00482">
    <property type="entry name" value="T2SSF"/>
    <property type="match status" value="1"/>
</dbReference>
<evidence type="ECO:0000256" key="3">
    <source>
        <dbReference type="ARBA" id="ARBA00022692"/>
    </source>
</evidence>
<keyword evidence="4 6" id="KW-1133">Transmembrane helix</keyword>
<dbReference type="KEGG" id="far:ABE41_002875"/>
<dbReference type="InterPro" id="IPR018076">
    <property type="entry name" value="T2SS_GspF_dom"/>
</dbReference>
<feature type="transmembrane region" description="Helical" evidence="6">
    <location>
        <begin position="130"/>
        <end position="150"/>
    </location>
</feature>
<feature type="transmembrane region" description="Helical" evidence="6">
    <location>
        <begin position="275"/>
        <end position="301"/>
    </location>
</feature>
<evidence type="ECO:0000256" key="5">
    <source>
        <dbReference type="ARBA" id="ARBA00023136"/>
    </source>
</evidence>
<evidence type="ECO:0000256" key="2">
    <source>
        <dbReference type="ARBA" id="ARBA00022475"/>
    </source>
</evidence>
<name>A0A1B1Z0D9_9BACL</name>
<dbReference type="RefSeq" id="WP_066286346.1">
    <property type="nucleotide sequence ID" value="NZ_CP016761.1"/>
</dbReference>
<comment type="subcellular location">
    <subcellularLocation>
        <location evidence="1">Cell membrane</location>
        <topology evidence="1">Multi-pass membrane protein</topology>
    </subcellularLocation>
</comment>
<evidence type="ECO:0000256" key="4">
    <source>
        <dbReference type="ARBA" id="ARBA00022989"/>
    </source>
</evidence>
<keyword evidence="2" id="KW-1003">Cell membrane</keyword>
<evidence type="ECO:0000256" key="6">
    <source>
        <dbReference type="SAM" id="Phobius"/>
    </source>
</evidence>
<keyword evidence="9" id="KW-1185">Reference proteome</keyword>
<dbReference type="PANTHER" id="PTHR35007:SF2">
    <property type="entry name" value="PILUS ASSEMBLE PROTEIN"/>
    <property type="match status" value="1"/>
</dbReference>
<feature type="domain" description="Type II secretion system protein GspF" evidence="7">
    <location>
        <begin position="166"/>
        <end position="292"/>
    </location>
</feature>
<dbReference type="AlphaFoldDB" id="A0A1B1Z0D9"/>
<evidence type="ECO:0000313" key="9">
    <source>
        <dbReference type="Proteomes" id="UP000077412"/>
    </source>
</evidence>
<gene>
    <name evidence="8" type="ORF">ABE41_002875</name>
</gene>
<evidence type="ECO:0000259" key="7">
    <source>
        <dbReference type="Pfam" id="PF00482"/>
    </source>
</evidence>
<dbReference type="OrthoDB" id="2574794at2"/>
<dbReference type="GO" id="GO:0005886">
    <property type="term" value="C:plasma membrane"/>
    <property type="evidence" value="ECO:0007669"/>
    <property type="project" value="UniProtKB-SubCell"/>
</dbReference>
<accession>A0A1B1Z0D9</accession>
<feature type="transmembrane region" description="Helical" evidence="6">
    <location>
        <begin position="6"/>
        <end position="31"/>
    </location>
</feature>
<feature type="transmembrane region" description="Helical" evidence="6">
    <location>
        <begin position="106"/>
        <end position="124"/>
    </location>
</feature>
<dbReference type="STRING" id="255247.ABE41_002875"/>
<proteinExistence type="predicted"/>
<dbReference type="Proteomes" id="UP000077412">
    <property type="component" value="Chromosome"/>
</dbReference>
<evidence type="ECO:0000256" key="1">
    <source>
        <dbReference type="ARBA" id="ARBA00004651"/>
    </source>
</evidence>
<keyword evidence="3 6" id="KW-0812">Transmembrane</keyword>
<reference evidence="8 9" key="1">
    <citation type="submission" date="2016-08" db="EMBL/GenBank/DDBJ databases">
        <title>Complete genome sequence of Fictibacillus arsenicus G25-54, a strain with toxicity to nematodes and a potential arsenic-resistance activity.</title>
        <authorList>
            <person name="Zheng Z."/>
        </authorList>
    </citation>
    <scope>NUCLEOTIDE SEQUENCE [LARGE SCALE GENOMIC DNA]</scope>
    <source>
        <strain evidence="8 9">G25-54</strain>
    </source>
</reference>
<organism evidence="8 9">
    <name type="scientific">Fictibacillus arsenicus</name>
    <dbReference type="NCBI Taxonomy" id="255247"/>
    <lineage>
        <taxon>Bacteria</taxon>
        <taxon>Bacillati</taxon>
        <taxon>Bacillota</taxon>
        <taxon>Bacilli</taxon>
        <taxon>Bacillales</taxon>
        <taxon>Fictibacillaceae</taxon>
        <taxon>Fictibacillus</taxon>
    </lineage>
</organism>